<feature type="domain" description="HTH lysR-type" evidence="6">
    <location>
        <begin position="6"/>
        <end position="63"/>
    </location>
</feature>
<name>Q1XGL2_PSEPU</name>
<dbReference type="PANTHER" id="PTHR30118:SF15">
    <property type="entry name" value="TRANSCRIPTIONAL REGULATORY PROTEIN"/>
    <property type="match status" value="1"/>
</dbReference>
<dbReference type="SMR" id="Q1XGL2"/>
<dbReference type="GO" id="GO:0003677">
    <property type="term" value="F:DNA binding"/>
    <property type="evidence" value="ECO:0007669"/>
    <property type="project" value="UniProtKB-KW"/>
</dbReference>
<sequence length="374" mass="41602">MELRDLDLNLLVVFNQLLVDRRVSITAENLGLTQPAVSNALKRLRTSLQDPLFVRTHQGMEPTPYAAHLAEPVTSAMHALRNALQHHESFDPLTSERTFTLAMTDIGEIYFMPRLMDVLAHQAPNCVISTVRDSSMSLMQALQNGTVDLAVGLLPNLQTGFFQRRLLQNHYVCLCRKDHPVTREPLTLERFCSYGHVRVIAAGTGHGEVDTYMTRVGIRRDIRLEVPHFAAVGHILQRTDLLATVPIRLADCCVEPFGLSALPHPVVLPEIAINMFWHAKVPQGPSQYLVAGNRCLTCLRIEKKSEPINVMGSDLIQPACALAGNGGSSSTGSSRRRCCAAHQPSRRRRSARPKMTAPSVELFWFFAGSQDREN</sequence>
<reference evidence="7" key="2">
    <citation type="journal article" date="2006" name="J. Bacteriol.">
        <title>Genomic and functional analysis of the IncP-9 naphthalene-catabolic plasmid NAH7 and its transposon Tn4655 suggests catabolic gene spread by a tyrosine recombinase.</title>
        <authorList>
            <person name="Sota M."/>
            <person name="Yano H."/>
            <person name="Ono A."/>
            <person name="Miyazaki R."/>
            <person name="Ishii H."/>
            <person name="Genka H."/>
            <person name="Top E.M."/>
            <person name="Tsuda M."/>
        </authorList>
    </citation>
    <scope>NUCLEOTIDE SEQUENCE</scope>
    <source>
        <strain evidence="7">G7</strain>
        <plasmid evidence="7">NAH7</plasmid>
    </source>
</reference>
<evidence type="ECO:0000256" key="4">
    <source>
        <dbReference type="ARBA" id="ARBA00023163"/>
    </source>
</evidence>
<proteinExistence type="inferred from homology"/>
<dbReference type="InterPro" id="IPR000847">
    <property type="entry name" value="LysR_HTH_N"/>
</dbReference>
<keyword evidence="2" id="KW-0805">Transcription regulation</keyword>
<feature type="region of interest" description="Disordered" evidence="5">
    <location>
        <begin position="326"/>
        <end position="354"/>
    </location>
</feature>
<evidence type="ECO:0000256" key="1">
    <source>
        <dbReference type="ARBA" id="ARBA00009437"/>
    </source>
</evidence>
<gene>
    <name evidence="7" type="primary">nahR</name>
</gene>
<evidence type="ECO:0000256" key="5">
    <source>
        <dbReference type="SAM" id="MobiDB-lite"/>
    </source>
</evidence>
<dbReference type="SUPFAM" id="SSF46785">
    <property type="entry name" value="Winged helix' DNA-binding domain"/>
    <property type="match status" value="1"/>
</dbReference>
<dbReference type="GO" id="GO:0003700">
    <property type="term" value="F:DNA-binding transcription factor activity"/>
    <property type="evidence" value="ECO:0007669"/>
    <property type="project" value="InterPro"/>
</dbReference>
<organism evidence="7">
    <name type="scientific">Pseudomonas putida</name>
    <name type="common">Arthrobacter siderocapsulatus</name>
    <dbReference type="NCBI Taxonomy" id="303"/>
    <lineage>
        <taxon>Bacteria</taxon>
        <taxon>Pseudomonadati</taxon>
        <taxon>Pseudomonadota</taxon>
        <taxon>Gammaproteobacteria</taxon>
        <taxon>Pseudomonadales</taxon>
        <taxon>Pseudomonadaceae</taxon>
        <taxon>Pseudomonas</taxon>
    </lineage>
</organism>
<evidence type="ECO:0000256" key="3">
    <source>
        <dbReference type="ARBA" id="ARBA00023125"/>
    </source>
</evidence>
<reference evidence="7" key="1">
    <citation type="journal article" date="1990" name="Mol. Gen. Genet.">
        <title>Naphthalene degrading genes on plasmid NAH7 are on a defective transposon.</title>
        <authorList>
            <person name="Tsuda M."/>
            <person name="Iino T."/>
        </authorList>
    </citation>
    <scope>NUCLEOTIDE SEQUENCE</scope>
    <source>
        <strain evidence="7">G7</strain>
        <plasmid evidence="7">NAH7</plasmid>
    </source>
</reference>
<dbReference type="Gene3D" id="1.10.10.10">
    <property type="entry name" value="Winged helix-like DNA-binding domain superfamily/Winged helix DNA-binding domain"/>
    <property type="match status" value="1"/>
</dbReference>
<comment type="similarity">
    <text evidence="1">Belongs to the LysR transcriptional regulatory family.</text>
</comment>
<keyword evidence="4" id="KW-0804">Transcription</keyword>
<dbReference type="SUPFAM" id="SSF53850">
    <property type="entry name" value="Periplasmic binding protein-like II"/>
    <property type="match status" value="1"/>
</dbReference>
<geneLocation type="plasmid" evidence="7">
    <name>NAH7</name>
</geneLocation>
<dbReference type="PANTHER" id="PTHR30118">
    <property type="entry name" value="HTH-TYPE TRANSCRIPTIONAL REGULATOR LEUO-RELATED"/>
    <property type="match status" value="1"/>
</dbReference>
<keyword evidence="3" id="KW-0238">DNA-binding</keyword>
<dbReference type="InterPro" id="IPR036390">
    <property type="entry name" value="WH_DNA-bd_sf"/>
</dbReference>
<dbReference type="Gene3D" id="3.40.190.10">
    <property type="entry name" value="Periplasmic binding protein-like II"/>
    <property type="match status" value="2"/>
</dbReference>
<dbReference type="EMBL" id="AB237655">
    <property type="protein sequence ID" value="BAE92164.1"/>
    <property type="molecule type" value="Genomic_DNA"/>
</dbReference>
<dbReference type="Pfam" id="PF00126">
    <property type="entry name" value="HTH_1"/>
    <property type="match status" value="1"/>
</dbReference>
<dbReference type="Pfam" id="PF03466">
    <property type="entry name" value="LysR_substrate"/>
    <property type="match status" value="1"/>
</dbReference>
<keyword evidence="7" id="KW-0614">Plasmid</keyword>
<protein>
    <submittedName>
        <fullName evidence="7">Transcriptional activator NahR</fullName>
    </submittedName>
</protein>
<dbReference type="PROSITE" id="PS50931">
    <property type="entry name" value="HTH_LYSR"/>
    <property type="match status" value="1"/>
</dbReference>
<evidence type="ECO:0000259" key="6">
    <source>
        <dbReference type="PROSITE" id="PS50931"/>
    </source>
</evidence>
<dbReference type="CDD" id="cd08459">
    <property type="entry name" value="PBP2_DntR_NahR_LinR_like"/>
    <property type="match status" value="1"/>
</dbReference>
<dbReference type="PRINTS" id="PR00039">
    <property type="entry name" value="HTHLYSR"/>
</dbReference>
<dbReference type="InterPro" id="IPR005119">
    <property type="entry name" value="LysR_subst-bd"/>
</dbReference>
<accession>Q1XGL2</accession>
<dbReference type="InterPro" id="IPR050389">
    <property type="entry name" value="LysR-type_TF"/>
</dbReference>
<evidence type="ECO:0000256" key="2">
    <source>
        <dbReference type="ARBA" id="ARBA00023015"/>
    </source>
</evidence>
<feature type="compositionally biased region" description="Basic residues" evidence="5">
    <location>
        <begin position="334"/>
        <end position="352"/>
    </location>
</feature>
<dbReference type="InterPro" id="IPR036388">
    <property type="entry name" value="WH-like_DNA-bd_sf"/>
</dbReference>
<dbReference type="AlphaFoldDB" id="Q1XGL2"/>
<evidence type="ECO:0000313" key="7">
    <source>
        <dbReference type="EMBL" id="BAE92164.1"/>
    </source>
</evidence>